<dbReference type="PANTHER" id="PTHR10744:SF1">
    <property type="entry name" value="SMALL RIBOSOMAL SUBUNIT PROTEIN US17M"/>
    <property type="match status" value="1"/>
</dbReference>
<keyword evidence="3 6" id="KW-0694">RNA-binding</keyword>
<dbReference type="PANTHER" id="PTHR10744">
    <property type="entry name" value="40S RIBOSOMAL PROTEIN S11 FAMILY MEMBER"/>
    <property type="match status" value="1"/>
</dbReference>
<protein>
    <recommendedName>
        <fullName evidence="6">Small ribosomal subunit protein uS17</fullName>
    </recommendedName>
</protein>
<dbReference type="Proteomes" id="UP000321933">
    <property type="component" value="Unassembled WGS sequence"/>
</dbReference>
<proteinExistence type="inferred from homology"/>
<dbReference type="OrthoDB" id="9811714at2"/>
<evidence type="ECO:0000256" key="6">
    <source>
        <dbReference type="HAMAP-Rule" id="MF_01345"/>
    </source>
</evidence>
<gene>
    <name evidence="6 8" type="primary">rpsQ</name>
    <name evidence="8" type="ORF">FVW59_01435</name>
</gene>
<dbReference type="Pfam" id="PF00366">
    <property type="entry name" value="Ribosomal_S17"/>
    <property type="match status" value="1"/>
</dbReference>
<dbReference type="PROSITE" id="PS00056">
    <property type="entry name" value="RIBOSOMAL_S17"/>
    <property type="match status" value="1"/>
</dbReference>
<dbReference type="PRINTS" id="PR00973">
    <property type="entry name" value="RIBOSOMALS17"/>
</dbReference>
<dbReference type="InterPro" id="IPR019979">
    <property type="entry name" value="Ribosomal_uS17_CS"/>
</dbReference>
<dbReference type="SUPFAM" id="SSF50249">
    <property type="entry name" value="Nucleic acid-binding proteins"/>
    <property type="match status" value="1"/>
</dbReference>
<comment type="similarity">
    <text evidence="1 6 7">Belongs to the universal ribosomal protein uS17 family.</text>
</comment>
<dbReference type="NCBIfam" id="TIGR03635">
    <property type="entry name" value="uS17_bact"/>
    <property type="match status" value="1"/>
</dbReference>
<evidence type="ECO:0000256" key="2">
    <source>
        <dbReference type="ARBA" id="ARBA00022730"/>
    </source>
</evidence>
<dbReference type="CDD" id="cd00364">
    <property type="entry name" value="Ribosomal_uS17"/>
    <property type="match status" value="1"/>
</dbReference>
<dbReference type="AlphaFoldDB" id="A0A5C9A1L2"/>
<keyword evidence="5 6" id="KW-0687">Ribonucleoprotein</keyword>
<sequence length="89" mass="9980">MSGAEKRIRTATGKVVSNKMDKTITVLIERRVKHPVYGKYITRSSKIHAHDENNECGIGDTVKVVESRPLSKSKTWKLQEVVESATQVV</sequence>
<evidence type="ECO:0000256" key="3">
    <source>
        <dbReference type="ARBA" id="ARBA00022884"/>
    </source>
</evidence>
<comment type="function">
    <text evidence="6">One of the primary rRNA binding proteins, it binds specifically to the 5'-end of 16S ribosomal RNA.</text>
</comment>
<dbReference type="HAMAP" id="MF_01345_B">
    <property type="entry name" value="Ribosomal_uS17_B"/>
    <property type="match status" value="1"/>
</dbReference>
<comment type="caution">
    <text evidence="8">The sequence shown here is derived from an EMBL/GenBank/DDBJ whole genome shotgun (WGS) entry which is preliminary data.</text>
</comment>
<dbReference type="EMBL" id="VRYZ01000001">
    <property type="protein sequence ID" value="TXS94606.1"/>
    <property type="molecule type" value="Genomic_DNA"/>
</dbReference>
<evidence type="ECO:0000256" key="7">
    <source>
        <dbReference type="RuleBase" id="RU003872"/>
    </source>
</evidence>
<comment type="subunit">
    <text evidence="6">Part of the 30S ribosomal subunit.</text>
</comment>
<organism evidence="8 9">
    <name type="scientific">Parahaliea aestuarii</name>
    <dbReference type="NCBI Taxonomy" id="1852021"/>
    <lineage>
        <taxon>Bacteria</taxon>
        <taxon>Pseudomonadati</taxon>
        <taxon>Pseudomonadota</taxon>
        <taxon>Gammaproteobacteria</taxon>
        <taxon>Cellvibrionales</taxon>
        <taxon>Halieaceae</taxon>
        <taxon>Parahaliea</taxon>
    </lineage>
</organism>
<dbReference type="GO" id="GO:0022627">
    <property type="term" value="C:cytosolic small ribosomal subunit"/>
    <property type="evidence" value="ECO:0007669"/>
    <property type="project" value="UniProtKB-UniRule"/>
</dbReference>
<dbReference type="GO" id="GO:0019843">
    <property type="term" value="F:rRNA binding"/>
    <property type="evidence" value="ECO:0007669"/>
    <property type="project" value="UniProtKB-UniRule"/>
</dbReference>
<dbReference type="InterPro" id="IPR012340">
    <property type="entry name" value="NA-bd_OB-fold"/>
</dbReference>
<dbReference type="InterPro" id="IPR000266">
    <property type="entry name" value="Ribosomal_uS17"/>
</dbReference>
<dbReference type="GO" id="GO:0003735">
    <property type="term" value="F:structural constituent of ribosome"/>
    <property type="evidence" value="ECO:0007669"/>
    <property type="project" value="UniProtKB-UniRule"/>
</dbReference>
<reference evidence="8 9" key="1">
    <citation type="submission" date="2019-08" db="EMBL/GenBank/DDBJ databases">
        <title>Parahaliea maris sp. nov., isolated from the surface seawater.</title>
        <authorList>
            <person name="Liu Y."/>
        </authorList>
    </citation>
    <scope>NUCLEOTIDE SEQUENCE [LARGE SCALE GENOMIC DNA]</scope>
    <source>
        <strain evidence="8 9">S2-26</strain>
    </source>
</reference>
<keyword evidence="2 6" id="KW-0699">rRNA-binding</keyword>
<dbReference type="InterPro" id="IPR019984">
    <property type="entry name" value="Ribosomal_uS17_bact/chlr"/>
</dbReference>
<accession>A0A5C9A1L2</accession>
<evidence type="ECO:0000313" key="8">
    <source>
        <dbReference type="EMBL" id="TXS94606.1"/>
    </source>
</evidence>
<evidence type="ECO:0000256" key="5">
    <source>
        <dbReference type="ARBA" id="ARBA00023274"/>
    </source>
</evidence>
<dbReference type="Gene3D" id="2.40.50.140">
    <property type="entry name" value="Nucleic acid-binding proteins"/>
    <property type="match status" value="1"/>
</dbReference>
<evidence type="ECO:0000256" key="4">
    <source>
        <dbReference type="ARBA" id="ARBA00022980"/>
    </source>
</evidence>
<evidence type="ECO:0000313" key="9">
    <source>
        <dbReference type="Proteomes" id="UP000321933"/>
    </source>
</evidence>
<keyword evidence="9" id="KW-1185">Reference proteome</keyword>
<keyword evidence="4 6" id="KW-0689">Ribosomal protein</keyword>
<evidence type="ECO:0000256" key="1">
    <source>
        <dbReference type="ARBA" id="ARBA00010254"/>
    </source>
</evidence>
<dbReference type="NCBIfam" id="NF004123">
    <property type="entry name" value="PRK05610.1"/>
    <property type="match status" value="1"/>
</dbReference>
<dbReference type="GO" id="GO:0006412">
    <property type="term" value="P:translation"/>
    <property type="evidence" value="ECO:0007669"/>
    <property type="project" value="UniProtKB-UniRule"/>
</dbReference>
<dbReference type="RefSeq" id="WP_116366758.1">
    <property type="nucleotide sequence ID" value="NZ_VRYZ01000001.1"/>
</dbReference>
<name>A0A5C9A1L2_9GAMM</name>